<comment type="similarity">
    <text evidence="1">Belongs to the ustYa family.</text>
</comment>
<feature type="region of interest" description="Disordered" evidence="2">
    <location>
        <begin position="28"/>
        <end position="53"/>
    </location>
</feature>
<dbReference type="InterPro" id="IPR021765">
    <property type="entry name" value="UstYa-like"/>
</dbReference>
<keyword evidence="5" id="KW-1185">Reference proteome</keyword>
<dbReference type="GO" id="GO:0043386">
    <property type="term" value="P:mycotoxin biosynthetic process"/>
    <property type="evidence" value="ECO:0007669"/>
    <property type="project" value="InterPro"/>
</dbReference>
<dbReference type="EMBL" id="KZ559572">
    <property type="protein sequence ID" value="PLN78688.1"/>
    <property type="molecule type" value="Genomic_DNA"/>
</dbReference>
<name>A0A2J5HNC9_9EURO</name>
<reference evidence="5" key="1">
    <citation type="submission" date="2017-12" db="EMBL/GenBank/DDBJ databases">
        <authorList>
            <consortium name="DOE Joint Genome Institute"/>
            <person name="Mondo S.J."/>
            <person name="Kjaerbolling I."/>
            <person name="Vesth T.C."/>
            <person name="Frisvad J.C."/>
            <person name="Nybo J.L."/>
            <person name="Theobald S."/>
            <person name="Kuo A."/>
            <person name="Bowyer P."/>
            <person name="Matsuda Y."/>
            <person name="Lyhne E.K."/>
            <person name="Kogle M.E."/>
            <person name="Clum A."/>
            <person name="Lipzen A."/>
            <person name="Salamov A."/>
            <person name="Ngan C.Y."/>
            <person name="Daum C."/>
            <person name="Chiniquy J."/>
            <person name="Barry K."/>
            <person name="LaButti K."/>
            <person name="Haridas S."/>
            <person name="Simmons B.A."/>
            <person name="Magnuson J.K."/>
            <person name="Mortensen U.H."/>
            <person name="Larsen T.O."/>
            <person name="Grigoriev I.V."/>
            <person name="Baker S.E."/>
            <person name="Andersen M.R."/>
            <person name="Nordberg H.P."/>
            <person name="Cantor M.N."/>
            <person name="Hua S.X."/>
        </authorList>
    </citation>
    <scope>NUCLEOTIDE SEQUENCE [LARGE SCALE GENOMIC DNA]</scope>
    <source>
        <strain evidence="5">IBT 19404</strain>
    </source>
</reference>
<dbReference type="OrthoDB" id="3687641at2759"/>
<feature type="compositionally biased region" description="Basic and acidic residues" evidence="2">
    <location>
        <begin position="36"/>
        <end position="45"/>
    </location>
</feature>
<accession>A0A2J5HNC9</accession>
<evidence type="ECO:0000256" key="2">
    <source>
        <dbReference type="SAM" id="MobiDB-lite"/>
    </source>
</evidence>
<keyword evidence="3" id="KW-0472">Membrane</keyword>
<dbReference type="PANTHER" id="PTHR33365:SF7">
    <property type="entry name" value="TAT PATHWAY SIGNAL SEQUENCE"/>
    <property type="match status" value="1"/>
</dbReference>
<keyword evidence="3" id="KW-1133">Transmembrane helix</keyword>
<organism evidence="4 5">
    <name type="scientific">Aspergillus taichungensis</name>
    <dbReference type="NCBI Taxonomy" id="482145"/>
    <lineage>
        <taxon>Eukaryota</taxon>
        <taxon>Fungi</taxon>
        <taxon>Dikarya</taxon>
        <taxon>Ascomycota</taxon>
        <taxon>Pezizomycotina</taxon>
        <taxon>Eurotiomycetes</taxon>
        <taxon>Eurotiomycetidae</taxon>
        <taxon>Eurotiales</taxon>
        <taxon>Aspergillaceae</taxon>
        <taxon>Aspergillus</taxon>
        <taxon>Aspergillus subgen. Circumdati</taxon>
    </lineage>
</organism>
<dbReference type="Pfam" id="PF11807">
    <property type="entry name" value="UstYa"/>
    <property type="match status" value="1"/>
</dbReference>
<evidence type="ECO:0000313" key="5">
    <source>
        <dbReference type="Proteomes" id="UP000235023"/>
    </source>
</evidence>
<keyword evidence="3" id="KW-0812">Transmembrane</keyword>
<gene>
    <name evidence="4" type="ORF">BDW42DRAFT_202001</name>
</gene>
<feature type="transmembrane region" description="Helical" evidence="3">
    <location>
        <begin position="61"/>
        <end position="83"/>
    </location>
</feature>
<evidence type="ECO:0000256" key="1">
    <source>
        <dbReference type="ARBA" id="ARBA00035112"/>
    </source>
</evidence>
<proteinExistence type="inferred from homology"/>
<evidence type="ECO:0000256" key="3">
    <source>
        <dbReference type="SAM" id="Phobius"/>
    </source>
</evidence>
<dbReference type="PANTHER" id="PTHR33365">
    <property type="entry name" value="YALI0B05434P"/>
    <property type="match status" value="1"/>
</dbReference>
<protein>
    <recommendedName>
        <fullName evidence="6">Tat pathway signal sequence</fullName>
    </recommendedName>
</protein>
<dbReference type="AlphaFoldDB" id="A0A2J5HNC9"/>
<dbReference type="Proteomes" id="UP000235023">
    <property type="component" value="Unassembled WGS sequence"/>
</dbReference>
<evidence type="ECO:0008006" key="6">
    <source>
        <dbReference type="Google" id="ProtNLM"/>
    </source>
</evidence>
<evidence type="ECO:0000313" key="4">
    <source>
        <dbReference type="EMBL" id="PLN78688.1"/>
    </source>
</evidence>
<sequence length="308" mass="34577">MRDFTQYTHLRQSSDLTLDLDDRTLKEQDTFLPGSRDSEETRESHCEEEDTPFPHRSSAALVAHAVLLVCNTVILGLSVLLWLRGEGNSPMEEAVAYNLRDLTGDTKYLPNGTVIPDPQHQEFGPPGPEADAVWSKMVEHSNIRLSRDELNEDYRDLPGLVEFSDGSGIYGSVAVYHSIHCIKRLHHLLHFDHYHPNKSAEETRALMHHGVEHCLSYLMEAAKCNADLTVFPMQWGTETRIPLGIDQGQHQCKDWGRIEEWMKTRSVDIYTPGLLVHPKFGWAYADGVDHLTGVAPGTTVAAGMSDGH</sequence>